<reference evidence="1" key="1">
    <citation type="submission" date="2014-09" db="EMBL/GenBank/DDBJ databases">
        <authorList>
            <person name="Magalhaes I.L.F."/>
            <person name="Oliveira U."/>
            <person name="Santos F.R."/>
            <person name="Vidigal T.H.D.A."/>
            <person name="Brescovit A.D."/>
            <person name="Santos A.J."/>
        </authorList>
    </citation>
    <scope>NUCLEOTIDE SEQUENCE</scope>
    <source>
        <tissue evidence="1">Shoot tissue taken approximately 20 cm above the soil surface</tissue>
    </source>
</reference>
<dbReference type="EMBL" id="GBRH01167088">
    <property type="protein sequence ID" value="JAE30808.1"/>
    <property type="molecule type" value="Transcribed_RNA"/>
</dbReference>
<proteinExistence type="predicted"/>
<protein>
    <submittedName>
        <fullName evidence="1">Uncharacterized protein</fullName>
    </submittedName>
</protein>
<dbReference type="AlphaFoldDB" id="A0A0A9HD08"/>
<evidence type="ECO:0000313" key="1">
    <source>
        <dbReference type="EMBL" id="JAE30808.1"/>
    </source>
</evidence>
<reference evidence="1" key="2">
    <citation type="journal article" date="2015" name="Data Brief">
        <title>Shoot transcriptome of the giant reed, Arundo donax.</title>
        <authorList>
            <person name="Barrero R.A."/>
            <person name="Guerrero F.D."/>
            <person name="Moolhuijzen P."/>
            <person name="Goolsby J.A."/>
            <person name="Tidwell J."/>
            <person name="Bellgard S.E."/>
            <person name="Bellgard M.I."/>
        </authorList>
    </citation>
    <scope>NUCLEOTIDE SEQUENCE</scope>
    <source>
        <tissue evidence="1">Shoot tissue taken approximately 20 cm above the soil surface</tissue>
    </source>
</reference>
<organism evidence="1">
    <name type="scientific">Arundo donax</name>
    <name type="common">Giant reed</name>
    <name type="synonym">Donax arundinaceus</name>
    <dbReference type="NCBI Taxonomy" id="35708"/>
    <lineage>
        <taxon>Eukaryota</taxon>
        <taxon>Viridiplantae</taxon>
        <taxon>Streptophyta</taxon>
        <taxon>Embryophyta</taxon>
        <taxon>Tracheophyta</taxon>
        <taxon>Spermatophyta</taxon>
        <taxon>Magnoliopsida</taxon>
        <taxon>Liliopsida</taxon>
        <taxon>Poales</taxon>
        <taxon>Poaceae</taxon>
        <taxon>PACMAD clade</taxon>
        <taxon>Arundinoideae</taxon>
        <taxon>Arundineae</taxon>
        <taxon>Arundo</taxon>
    </lineage>
</organism>
<sequence>MLLGIGAASAASLYRFLPASPTSIDLTNLGISGAPPLLYPAGSPLPCHHWSLPPAHRRVLRIQLLSAHCISSSSTRAPHLPPCRTP</sequence>
<accession>A0A0A9HD08</accession>
<name>A0A0A9HD08_ARUDO</name>